<feature type="non-terminal residue" evidence="1">
    <location>
        <position position="177"/>
    </location>
</feature>
<dbReference type="Proteomes" id="UP000789920">
    <property type="component" value="Unassembled WGS sequence"/>
</dbReference>
<evidence type="ECO:0000313" key="1">
    <source>
        <dbReference type="EMBL" id="CAG8757905.1"/>
    </source>
</evidence>
<proteinExistence type="predicted"/>
<keyword evidence="2" id="KW-1185">Reference proteome</keyword>
<dbReference type="EMBL" id="CAJVQC010035027">
    <property type="protein sequence ID" value="CAG8757905.1"/>
    <property type="molecule type" value="Genomic_DNA"/>
</dbReference>
<gene>
    <name evidence="1" type="ORF">RPERSI_LOCUS14896</name>
</gene>
<name>A0ACA9QPX6_9GLOM</name>
<protein>
    <submittedName>
        <fullName evidence="1">33625_t:CDS:1</fullName>
    </submittedName>
</protein>
<accession>A0ACA9QPX6</accession>
<sequence length="177" mass="20280">MLYSRSTNVSTESLSFSHRNIESNLFGLIDDTVELSDNKPAEPKIEGIRVVVSIDFGTTFSGYAYANIYDNEGRDDTEFQYYANNSWIKTNTVLLYDKEFDNVLEWGEKALTEVNDNTSRSVELFKLGLSKIELGLSKLEIGSSELIKNIKLNLPTQLHRIEEQRYVRAITDYLTKM</sequence>
<comment type="caution">
    <text evidence="1">The sequence shown here is derived from an EMBL/GenBank/DDBJ whole genome shotgun (WGS) entry which is preliminary data.</text>
</comment>
<evidence type="ECO:0000313" key="2">
    <source>
        <dbReference type="Proteomes" id="UP000789920"/>
    </source>
</evidence>
<organism evidence="1 2">
    <name type="scientific">Racocetra persica</name>
    <dbReference type="NCBI Taxonomy" id="160502"/>
    <lineage>
        <taxon>Eukaryota</taxon>
        <taxon>Fungi</taxon>
        <taxon>Fungi incertae sedis</taxon>
        <taxon>Mucoromycota</taxon>
        <taxon>Glomeromycotina</taxon>
        <taxon>Glomeromycetes</taxon>
        <taxon>Diversisporales</taxon>
        <taxon>Gigasporaceae</taxon>
        <taxon>Racocetra</taxon>
    </lineage>
</organism>
<reference evidence="1" key="1">
    <citation type="submission" date="2021-06" db="EMBL/GenBank/DDBJ databases">
        <authorList>
            <person name="Kallberg Y."/>
            <person name="Tangrot J."/>
            <person name="Rosling A."/>
        </authorList>
    </citation>
    <scope>NUCLEOTIDE SEQUENCE</scope>
    <source>
        <strain evidence="1">MA461A</strain>
    </source>
</reference>